<dbReference type="Proteomes" id="UP001268542">
    <property type="component" value="Unassembled WGS sequence"/>
</dbReference>
<proteinExistence type="predicted"/>
<dbReference type="EMBL" id="JAVYII010000001">
    <property type="protein sequence ID" value="MDT9591992.1"/>
    <property type="molecule type" value="Genomic_DNA"/>
</dbReference>
<dbReference type="Pfam" id="PF05762">
    <property type="entry name" value="VWA_CoxE"/>
    <property type="match status" value="1"/>
</dbReference>
<feature type="domain" description="VWFA" evidence="1">
    <location>
        <begin position="207"/>
        <end position="366"/>
    </location>
</feature>
<dbReference type="SUPFAM" id="SSF53300">
    <property type="entry name" value="vWA-like"/>
    <property type="match status" value="1"/>
</dbReference>
<dbReference type="Gene3D" id="3.40.50.410">
    <property type="entry name" value="von Willebrand factor, type A domain"/>
    <property type="match status" value="1"/>
</dbReference>
<accession>A0ABU3PRY6</accession>
<sequence>MIGPDDAQVARRWRLVLGPAADDALGRPAGEEARLDHALGFLDEDGGGARSAGLGASGLMTSTEWINEVQSLFPRSVADRLVERAVEQHGIDDLVLDPEALAAVTPSQALLTAILRNRSLMSPAVLGAARTVVAKVVGELMERLAEPVRTPFAGVRDPRRPSRHRVAANFDPRATIRANLRNVDPATGQLVIRTPLFSSRVRRQADRWQVIVAVDQSGSMAGSVIHSAITAAIFHGLGTLRAHLVAFDTEVVDLTDQLADPVEVLLGVQLGGGTDIGRAVRYCASLVTEPRRAIVVVVSDFFEGGDPVVLRSAVRGLAESGATVLALAALDEDGRVGVDENEARELARLGAHVGAMTPDQLAQWVAEVVDGVRPSGPPQAAP</sequence>
<evidence type="ECO:0000313" key="2">
    <source>
        <dbReference type="EMBL" id="MDT9591992.1"/>
    </source>
</evidence>
<dbReference type="InterPro" id="IPR008912">
    <property type="entry name" value="Uncharacterised_CoxE"/>
</dbReference>
<protein>
    <submittedName>
        <fullName evidence="2">VWA domain-containing protein</fullName>
    </submittedName>
</protein>
<evidence type="ECO:0000259" key="1">
    <source>
        <dbReference type="SMART" id="SM00327"/>
    </source>
</evidence>
<evidence type="ECO:0000313" key="3">
    <source>
        <dbReference type="Proteomes" id="UP001268542"/>
    </source>
</evidence>
<dbReference type="PANTHER" id="PTHR30634:SF16">
    <property type="entry name" value="OUTER-MEMBRANE LIPOPROTEIN LOLB"/>
    <property type="match status" value="1"/>
</dbReference>
<dbReference type="RefSeq" id="WP_315731139.1">
    <property type="nucleotide sequence ID" value="NZ_JAVYII010000001.1"/>
</dbReference>
<reference evidence="2 3" key="1">
    <citation type="submission" date="2023-08" db="EMBL/GenBank/DDBJ databases">
        <title>Nocardioides seae sp. nov., a bacterium isolated from a soil.</title>
        <authorList>
            <person name="Wang X."/>
        </authorList>
    </citation>
    <scope>NUCLEOTIDE SEQUENCE [LARGE SCALE GENOMIC DNA]</scope>
    <source>
        <strain evidence="2 3">YZH12</strain>
    </source>
</reference>
<dbReference type="InterPro" id="IPR002035">
    <property type="entry name" value="VWF_A"/>
</dbReference>
<dbReference type="SMART" id="SM00327">
    <property type="entry name" value="VWA"/>
    <property type="match status" value="1"/>
</dbReference>
<dbReference type="InterPro" id="IPR050458">
    <property type="entry name" value="LolB"/>
</dbReference>
<dbReference type="InterPro" id="IPR036465">
    <property type="entry name" value="vWFA_dom_sf"/>
</dbReference>
<organism evidence="2 3">
    <name type="scientific">Nocardioides imazamoxiresistens</name>
    <dbReference type="NCBI Taxonomy" id="3231893"/>
    <lineage>
        <taxon>Bacteria</taxon>
        <taxon>Bacillati</taxon>
        <taxon>Actinomycetota</taxon>
        <taxon>Actinomycetes</taxon>
        <taxon>Propionibacteriales</taxon>
        <taxon>Nocardioidaceae</taxon>
        <taxon>Nocardioides</taxon>
    </lineage>
</organism>
<dbReference type="PANTHER" id="PTHR30634">
    <property type="entry name" value="OUTER MEMBRANE LOLAB LIPOPROTEIN INSERTION APPARATUS"/>
    <property type="match status" value="1"/>
</dbReference>
<gene>
    <name evidence="2" type="ORF">RDV89_02870</name>
</gene>
<name>A0ABU3PRY6_9ACTN</name>
<keyword evidence="3" id="KW-1185">Reference proteome</keyword>
<comment type="caution">
    <text evidence="2">The sequence shown here is derived from an EMBL/GenBank/DDBJ whole genome shotgun (WGS) entry which is preliminary data.</text>
</comment>